<proteinExistence type="predicted"/>
<dbReference type="Pfam" id="PF06114">
    <property type="entry name" value="Peptidase_M78"/>
    <property type="match status" value="1"/>
</dbReference>
<dbReference type="PANTHER" id="PTHR43236:SF2">
    <property type="entry name" value="BLL0069 PROTEIN"/>
    <property type="match status" value="1"/>
</dbReference>
<dbReference type="InterPro" id="IPR010359">
    <property type="entry name" value="IrrE_HExxH"/>
</dbReference>
<feature type="domain" description="IrrE N-terminal-like" evidence="1">
    <location>
        <begin position="34"/>
        <end position="161"/>
    </location>
</feature>
<keyword evidence="3" id="KW-1185">Reference proteome</keyword>
<evidence type="ECO:0000313" key="2">
    <source>
        <dbReference type="EMBL" id="MBB3890474.1"/>
    </source>
</evidence>
<organism evidence="2 3">
    <name type="scientific">Phenylobacterium haematophilum</name>
    <dbReference type="NCBI Taxonomy" id="98513"/>
    <lineage>
        <taxon>Bacteria</taxon>
        <taxon>Pseudomonadati</taxon>
        <taxon>Pseudomonadota</taxon>
        <taxon>Alphaproteobacteria</taxon>
        <taxon>Caulobacterales</taxon>
        <taxon>Caulobacteraceae</taxon>
        <taxon>Phenylobacterium</taxon>
    </lineage>
</organism>
<dbReference type="InterPro" id="IPR052345">
    <property type="entry name" value="Rad_response_metalloprotease"/>
</dbReference>
<evidence type="ECO:0000313" key="3">
    <source>
        <dbReference type="Proteomes" id="UP000530564"/>
    </source>
</evidence>
<accession>A0A839ZWQ7</accession>
<gene>
    <name evidence="2" type="ORF">GGQ61_001191</name>
</gene>
<reference evidence="2 3" key="1">
    <citation type="submission" date="2020-08" db="EMBL/GenBank/DDBJ databases">
        <title>Genomic Encyclopedia of Type Strains, Phase IV (KMG-IV): sequencing the most valuable type-strain genomes for metagenomic binning, comparative biology and taxonomic classification.</title>
        <authorList>
            <person name="Goeker M."/>
        </authorList>
    </citation>
    <scope>NUCLEOTIDE SEQUENCE [LARGE SCALE GENOMIC DNA]</scope>
    <source>
        <strain evidence="2 3">DSM 21793</strain>
    </source>
</reference>
<dbReference type="AlphaFoldDB" id="A0A839ZWQ7"/>
<evidence type="ECO:0000259" key="1">
    <source>
        <dbReference type="Pfam" id="PF06114"/>
    </source>
</evidence>
<dbReference type="Gene3D" id="1.10.10.2910">
    <property type="match status" value="1"/>
</dbReference>
<comment type="caution">
    <text evidence="2">The sequence shown here is derived from an EMBL/GenBank/DDBJ whole genome shotgun (WGS) entry which is preliminary data.</text>
</comment>
<dbReference type="Proteomes" id="UP000530564">
    <property type="component" value="Unassembled WGS sequence"/>
</dbReference>
<protein>
    <recommendedName>
        <fullName evidence="1">IrrE N-terminal-like domain-containing protein</fullName>
    </recommendedName>
</protein>
<dbReference type="RefSeq" id="WP_343056057.1">
    <property type="nucleotide sequence ID" value="NZ_JACIDK010000002.1"/>
</dbReference>
<dbReference type="PANTHER" id="PTHR43236">
    <property type="entry name" value="ANTITOXIN HIGA1"/>
    <property type="match status" value="1"/>
</dbReference>
<dbReference type="EMBL" id="JACIDK010000002">
    <property type="protein sequence ID" value="MBB3890474.1"/>
    <property type="molecule type" value="Genomic_DNA"/>
</dbReference>
<sequence length="284" mass="31718">MLNAVLGSDRFPVDVPTVAQEYTIQKYPGDAITRVVGADLPGFDGALFRAPQGKSGWGIFYNSRISSRGRINFTLAHELGHFLLHRIAHPDGIKCGEQDMVRWDSNYAQLEQQANTFAANLLMPLDDFRRRIAASATVDLDQISDCADRYKVSLIAATLRWLSYTDRRAVLVVSRDGYILWSRSSPSALKTGAFFRASSAPIEVPPNSIVGRQGLLVDGKIGVNHPPGVWFREPVREMTIFAEQYDFAISLLLLENQAHFFHLEADPEMDAVDQISPPAGRREW</sequence>
<name>A0A839ZWQ7_9CAUL</name>